<evidence type="ECO:0000313" key="4">
    <source>
        <dbReference type="Proteomes" id="UP000245634"/>
    </source>
</evidence>
<organism evidence="3 4">
    <name type="scientific">Tumebacillus permanentifrigoris</name>
    <dbReference type="NCBI Taxonomy" id="378543"/>
    <lineage>
        <taxon>Bacteria</taxon>
        <taxon>Bacillati</taxon>
        <taxon>Bacillota</taxon>
        <taxon>Bacilli</taxon>
        <taxon>Bacillales</taxon>
        <taxon>Alicyclobacillaceae</taxon>
        <taxon>Tumebacillus</taxon>
    </lineage>
</organism>
<dbReference type="EMBL" id="QGGL01000012">
    <property type="protein sequence ID" value="PWK10312.1"/>
    <property type="molecule type" value="Genomic_DNA"/>
</dbReference>
<comment type="caution">
    <text evidence="3">The sequence shown here is derived from an EMBL/GenBank/DDBJ whole genome shotgun (WGS) entry which is preliminary data.</text>
</comment>
<evidence type="ECO:0000256" key="1">
    <source>
        <dbReference type="SAM" id="MobiDB-lite"/>
    </source>
</evidence>
<keyword evidence="2" id="KW-0812">Transmembrane</keyword>
<accession>A0A316DAX6</accession>
<feature type="transmembrane region" description="Helical" evidence="2">
    <location>
        <begin position="77"/>
        <end position="98"/>
    </location>
</feature>
<dbReference type="Proteomes" id="UP000245634">
    <property type="component" value="Unassembled WGS sequence"/>
</dbReference>
<keyword evidence="2" id="KW-1133">Transmembrane helix</keyword>
<dbReference type="OrthoDB" id="2380065at2"/>
<keyword evidence="2" id="KW-0472">Membrane</keyword>
<dbReference type="AlphaFoldDB" id="A0A316DAX6"/>
<reference evidence="3 4" key="1">
    <citation type="submission" date="2018-05" db="EMBL/GenBank/DDBJ databases">
        <title>Genomic Encyclopedia of Type Strains, Phase IV (KMG-IV): sequencing the most valuable type-strain genomes for metagenomic binning, comparative biology and taxonomic classification.</title>
        <authorList>
            <person name="Goeker M."/>
        </authorList>
    </citation>
    <scope>NUCLEOTIDE SEQUENCE [LARGE SCALE GENOMIC DNA]</scope>
    <source>
        <strain evidence="3 4">DSM 18773</strain>
    </source>
</reference>
<gene>
    <name evidence="3" type="ORF">C7459_112134</name>
</gene>
<evidence type="ECO:0000313" key="3">
    <source>
        <dbReference type="EMBL" id="PWK10312.1"/>
    </source>
</evidence>
<protein>
    <submittedName>
        <fullName evidence="3">Uncharacterized protein</fullName>
    </submittedName>
</protein>
<evidence type="ECO:0000256" key="2">
    <source>
        <dbReference type="SAM" id="Phobius"/>
    </source>
</evidence>
<sequence length="394" mass="43620">MNCKDIQELLWCGEITPDVQLHLKTCVRCRAEQATLYELGIAAEGVEIPRPTRSLLPARAEMEAVIRNQQRRRYTKWLSVTAVAACLALAVTQVPGLLQPATQTSPPAGLQPNPTPPTPIASTKPVEQQIQEYLSEYHHTPHSDQIKQWALVEHVTIAATNENGIFEDKLSPFFQYVNVFAQQASLDLAPYRTRDDLSAYIVPLQAATDQEAVFLVAGGSQVIGAWQRLANTGELLSLDNKHFGEITHVPWAEWVQTQKLENITPEMRTRTPEELLVQYADASAREDVQSMSGMISQWYLVNLNLAGVERNQLFPTSNPSFGLPVQRGLQTSDVQVKATALPAPDVSPASKAHNRVPAEAKVYQVTVPGGTRFVTVVRETKDAPWQIDQFSTGP</sequence>
<keyword evidence="4" id="KW-1185">Reference proteome</keyword>
<name>A0A316DAX6_9BACL</name>
<feature type="region of interest" description="Disordered" evidence="1">
    <location>
        <begin position="100"/>
        <end position="122"/>
    </location>
</feature>
<proteinExistence type="predicted"/>
<dbReference type="RefSeq" id="WP_109690042.1">
    <property type="nucleotide sequence ID" value="NZ_QGGL01000012.1"/>
</dbReference>